<accession>A0A9W8WUQ7</accession>
<evidence type="ECO:0000313" key="1">
    <source>
        <dbReference type="EMBL" id="KAJ4333586.1"/>
    </source>
</evidence>
<name>A0A9W8WUQ7_9PLEO</name>
<dbReference type="Proteomes" id="UP001140562">
    <property type="component" value="Unassembled WGS sequence"/>
</dbReference>
<dbReference type="EMBL" id="JAPEUV010000092">
    <property type="protein sequence ID" value="KAJ4333586.1"/>
    <property type="molecule type" value="Genomic_DNA"/>
</dbReference>
<gene>
    <name evidence="1" type="ORF">N0V87_007523</name>
</gene>
<sequence length="73" mass="8089">MDLRAKDNISLAEAQKDTIAIWTLVEEKEARLLDKTLALEDEKAKTEAQAETIAAQAQSIKELGDRQGTEADF</sequence>
<proteinExistence type="predicted"/>
<organism evidence="1 2">
    <name type="scientific">Didymella glomerata</name>
    <dbReference type="NCBI Taxonomy" id="749621"/>
    <lineage>
        <taxon>Eukaryota</taxon>
        <taxon>Fungi</taxon>
        <taxon>Dikarya</taxon>
        <taxon>Ascomycota</taxon>
        <taxon>Pezizomycotina</taxon>
        <taxon>Dothideomycetes</taxon>
        <taxon>Pleosporomycetidae</taxon>
        <taxon>Pleosporales</taxon>
        <taxon>Pleosporineae</taxon>
        <taxon>Didymellaceae</taxon>
        <taxon>Didymella</taxon>
    </lineage>
</organism>
<evidence type="ECO:0000313" key="2">
    <source>
        <dbReference type="Proteomes" id="UP001140562"/>
    </source>
</evidence>
<dbReference type="AlphaFoldDB" id="A0A9W8WUQ7"/>
<reference evidence="1" key="1">
    <citation type="submission" date="2022-10" db="EMBL/GenBank/DDBJ databases">
        <title>Tapping the CABI collections for fungal endophytes: first genome assemblies for Collariella, Neodidymelliopsis, Ascochyta clinopodiicola, Didymella pomorum, Didymosphaeria variabile, Neocosmospora piperis and Neocucurbitaria cava.</title>
        <authorList>
            <person name="Hill R."/>
        </authorList>
    </citation>
    <scope>NUCLEOTIDE SEQUENCE</scope>
    <source>
        <strain evidence="1">IMI 360193</strain>
    </source>
</reference>
<comment type="caution">
    <text evidence="1">The sequence shown here is derived from an EMBL/GenBank/DDBJ whole genome shotgun (WGS) entry which is preliminary data.</text>
</comment>
<protein>
    <submittedName>
        <fullName evidence="1">Uncharacterized protein</fullName>
    </submittedName>
</protein>
<keyword evidence="2" id="KW-1185">Reference proteome</keyword>